<evidence type="ECO:0000313" key="5">
    <source>
        <dbReference type="Proteomes" id="UP000011586"/>
    </source>
</evidence>
<keyword evidence="1" id="KW-0233">DNA recombination</keyword>
<dbReference type="Proteomes" id="UP000011586">
    <property type="component" value="Unassembled WGS sequence"/>
</dbReference>
<evidence type="ECO:0000256" key="2">
    <source>
        <dbReference type="SAM" id="Phobius"/>
    </source>
</evidence>
<evidence type="ECO:0000259" key="3">
    <source>
        <dbReference type="PROSITE" id="PS51898"/>
    </source>
</evidence>
<comment type="caution">
    <text evidence="4">The sequence shown here is derived from an EMBL/GenBank/DDBJ whole genome shotgun (WGS) entry which is preliminary data.</text>
</comment>
<dbReference type="EMBL" id="AOJK01000058">
    <property type="protein sequence ID" value="ELZ42020.1"/>
    <property type="molecule type" value="Genomic_DNA"/>
</dbReference>
<evidence type="ECO:0000313" key="4">
    <source>
        <dbReference type="EMBL" id="ELZ42020.1"/>
    </source>
</evidence>
<keyword evidence="5" id="KW-1185">Reference proteome</keyword>
<keyword evidence="2" id="KW-0812">Transmembrane</keyword>
<dbReference type="InterPro" id="IPR002104">
    <property type="entry name" value="Integrase_catalytic"/>
</dbReference>
<dbReference type="PROSITE" id="PS51898">
    <property type="entry name" value="TYR_RECOMBINASE"/>
    <property type="match status" value="1"/>
</dbReference>
<gene>
    <name evidence="4" type="ORF">C463_11441</name>
</gene>
<feature type="domain" description="Tyr recombinase" evidence="3">
    <location>
        <begin position="198"/>
        <end position="390"/>
    </location>
</feature>
<dbReference type="GO" id="GO:0015074">
    <property type="term" value="P:DNA integration"/>
    <property type="evidence" value="ECO:0007669"/>
    <property type="project" value="InterPro"/>
</dbReference>
<dbReference type="OrthoDB" id="303624at2157"/>
<proteinExistence type="predicted"/>
<accession>M0E2K9</accession>
<dbReference type="AlphaFoldDB" id="M0E2K9"/>
<keyword evidence="2" id="KW-0472">Membrane</keyword>
<dbReference type="Gene3D" id="1.10.443.10">
    <property type="entry name" value="Intergrase catalytic core"/>
    <property type="match status" value="1"/>
</dbReference>
<dbReference type="Pfam" id="PF00589">
    <property type="entry name" value="Phage_integrase"/>
    <property type="match status" value="1"/>
</dbReference>
<dbReference type="SUPFAM" id="SSF56349">
    <property type="entry name" value="DNA breaking-rejoining enzymes"/>
    <property type="match status" value="1"/>
</dbReference>
<organism evidence="4 5">
    <name type="scientific">Halorubrum californiense DSM 19288</name>
    <dbReference type="NCBI Taxonomy" id="1227465"/>
    <lineage>
        <taxon>Archaea</taxon>
        <taxon>Methanobacteriati</taxon>
        <taxon>Methanobacteriota</taxon>
        <taxon>Stenosarchaea group</taxon>
        <taxon>Halobacteria</taxon>
        <taxon>Halobacteriales</taxon>
        <taxon>Haloferacaceae</taxon>
        <taxon>Halorubrum</taxon>
    </lineage>
</organism>
<protein>
    <recommendedName>
        <fullName evidence="3">Tyr recombinase domain-containing protein</fullName>
    </recommendedName>
</protein>
<dbReference type="GO" id="GO:0003677">
    <property type="term" value="F:DNA binding"/>
    <property type="evidence" value="ECO:0007669"/>
    <property type="project" value="InterPro"/>
</dbReference>
<dbReference type="GO" id="GO:0006310">
    <property type="term" value="P:DNA recombination"/>
    <property type="evidence" value="ECO:0007669"/>
    <property type="project" value="UniProtKB-KW"/>
</dbReference>
<sequence>MKWTKDRLRTKFPAKVREERRAEGLEPDVRPTRDWLRTHGYSGIEGFARRNDMTVSEVLEEICGFEPPKQKPLGVRDPEARRLLEEWLEAEEEFFNQWDDDRVNDARTHIRTLAEVAYEQLGSTNLLQVVQAGAGDRPRSLMLLFSGLANRLGSQGGQSNYTRTLERWVEYLALIDEIEGHKVSDLREMMGYTFGRRSPEHSLEPSQVRSCWLQARGNLEYQALFTILGAAGNRRTEPTNITVDQLRLDRDDPYIVFDDDRKTGAATVPIMAGVEALKAWIAELETKEWWDGEWLFPSKKSKDGSRSAGWVNNVVEDLVTEAGVTFPDGEVPTPKDFRSFWYNHYMNARIEWISHVERAAEDQGVASAEIIDMHYLTNRPERDHFRRFAEAYFSAVFGEEAVHGSDAVATARESERDEIVQKAIDDFEGTVQAEFTDTDAETDESTPDSESPAALDPVSALVRTRLRVEHSAACASDTLEGYPLSPTRAGVLGVGLLAWSALAGVAWGLTGAFLIDPIGGDVAATPGATIGIVLGFALIARDLPDLDGIESNGLPGPELSVLPESRS</sequence>
<evidence type="ECO:0000256" key="1">
    <source>
        <dbReference type="ARBA" id="ARBA00023172"/>
    </source>
</evidence>
<dbReference type="InterPro" id="IPR011010">
    <property type="entry name" value="DNA_brk_join_enz"/>
</dbReference>
<name>M0E2K9_9EURY</name>
<dbReference type="InterPro" id="IPR013762">
    <property type="entry name" value="Integrase-like_cat_sf"/>
</dbReference>
<dbReference type="RefSeq" id="WP_008443824.1">
    <property type="nucleotide sequence ID" value="NZ_AOJK01000058.1"/>
</dbReference>
<feature type="transmembrane region" description="Helical" evidence="2">
    <location>
        <begin position="522"/>
        <end position="540"/>
    </location>
</feature>
<keyword evidence="2" id="KW-1133">Transmembrane helix</keyword>
<dbReference type="PATRIC" id="fig|1227465.4.peg.2233"/>
<reference evidence="4 5" key="1">
    <citation type="journal article" date="2014" name="PLoS Genet.">
        <title>Phylogenetically driven sequencing of extremely halophilic archaea reveals strategies for static and dynamic osmo-response.</title>
        <authorList>
            <person name="Becker E.A."/>
            <person name="Seitzer P.M."/>
            <person name="Tritt A."/>
            <person name="Larsen D."/>
            <person name="Krusor M."/>
            <person name="Yao A.I."/>
            <person name="Wu D."/>
            <person name="Madern D."/>
            <person name="Eisen J.A."/>
            <person name="Darling A.E."/>
            <person name="Facciotti M.T."/>
        </authorList>
    </citation>
    <scope>NUCLEOTIDE SEQUENCE [LARGE SCALE GENOMIC DNA]</scope>
    <source>
        <strain evidence="4 5">DSM 19288</strain>
    </source>
</reference>
<feature type="transmembrane region" description="Helical" evidence="2">
    <location>
        <begin position="489"/>
        <end position="510"/>
    </location>
</feature>